<feature type="domain" description="Possible tRNA binding" evidence="3">
    <location>
        <begin position="313"/>
        <end position="420"/>
    </location>
</feature>
<dbReference type="PANTHER" id="PTHR10925:SF5">
    <property type="entry name" value="RNA CYTIDINE ACETYLTRANSFERASE"/>
    <property type="match status" value="1"/>
</dbReference>
<feature type="compositionally biased region" description="Acidic residues" evidence="1">
    <location>
        <begin position="525"/>
        <end position="549"/>
    </location>
</feature>
<comment type="caution">
    <text evidence="4">The sequence shown here is derived from an EMBL/GenBank/DDBJ whole genome shotgun (WGS) entry which is preliminary data.</text>
</comment>
<sequence>MVHIQKICTHPEVRGVGYGLEAVKQLRQFFRGELLNVDSNDSQNQIENLNNKKRLISYLPSKAPFLSPISRIVPPNADFIFTSVVFEYDDAESICNFWLKCKMTPVLLHGQTSNNLTNDNLQNNQFNQTSDNGKLKRKQQEQEFSDEQEAEKLIKEKMGIKEENQIIKSKGKKRRRIEEDDEQKIIENKQLNGIENRNIKSYVCTTEYERWICCFAQPIRTEEEDDENDEEEVELQSEQQQPINNSLQTKLTISQRNSWIERSFSRFCHRLLSLIPYAHIPISSQLAIQLIDPDGRRFLGSPAPPIPQPDNNISIQIDQQQQQQDDDDQQQYNYYQYYSPTEMFSPYDLHRLQRFAAGNLGLLFVFDLFPNVALLLLTGRVPCGLTHPEAQLLLEAGLRAGDARQNQQKLLSNSNSALGFLKHIGVVRLQKGSGSGLNGDDQEKEGIQSAQMEYGPLYRVGEELGMKNIQVIGKLKAACGRVWDCVNQMQKEQEQEQEQDMDESEQEQDMDESEGEQEMDIKEQEQEESENDDNQSNNDEENQQEDSDN</sequence>
<evidence type="ECO:0000313" key="4">
    <source>
        <dbReference type="EMBL" id="KAA6400126.1"/>
    </source>
</evidence>
<dbReference type="GO" id="GO:1990883">
    <property type="term" value="F:18S rRNA cytidine N-acetyltransferase activity"/>
    <property type="evidence" value="ECO:0007669"/>
    <property type="project" value="TreeGrafter"/>
</dbReference>
<name>A0A5J4X053_9EUKA</name>
<gene>
    <name evidence="4" type="ORF">EZS28_004348</name>
</gene>
<feature type="compositionally biased region" description="Acidic residues" evidence="1">
    <location>
        <begin position="222"/>
        <end position="235"/>
    </location>
</feature>
<dbReference type="GO" id="GO:0000049">
    <property type="term" value="F:tRNA binding"/>
    <property type="evidence" value="ECO:0007669"/>
    <property type="project" value="TreeGrafter"/>
</dbReference>
<accession>A0A5J4X053</accession>
<dbReference type="Proteomes" id="UP000324800">
    <property type="component" value="Unassembled WGS sequence"/>
</dbReference>
<proteinExistence type="predicted"/>
<dbReference type="GO" id="GO:1904812">
    <property type="term" value="P:rRNA acetylation involved in maturation of SSU-rRNA"/>
    <property type="evidence" value="ECO:0007669"/>
    <property type="project" value="TreeGrafter"/>
</dbReference>
<evidence type="ECO:0000259" key="2">
    <source>
        <dbReference type="Pfam" id="PF13718"/>
    </source>
</evidence>
<evidence type="ECO:0008006" key="6">
    <source>
        <dbReference type="Google" id="ProtNLM"/>
    </source>
</evidence>
<evidence type="ECO:0000259" key="3">
    <source>
        <dbReference type="Pfam" id="PF13725"/>
    </source>
</evidence>
<dbReference type="AlphaFoldDB" id="A0A5J4X053"/>
<reference evidence="4 5" key="1">
    <citation type="submission" date="2019-03" db="EMBL/GenBank/DDBJ databases">
        <title>Single cell metagenomics reveals metabolic interactions within the superorganism composed of flagellate Streblomastix strix and complex community of Bacteroidetes bacteria on its surface.</title>
        <authorList>
            <person name="Treitli S.C."/>
            <person name="Kolisko M."/>
            <person name="Husnik F."/>
            <person name="Keeling P."/>
            <person name="Hampl V."/>
        </authorList>
    </citation>
    <scope>NUCLEOTIDE SEQUENCE [LARGE SCALE GENOMIC DNA]</scope>
    <source>
        <strain evidence="4">ST1C</strain>
    </source>
</reference>
<dbReference type="OrthoDB" id="10067491at2759"/>
<dbReference type="GO" id="GO:0005730">
    <property type="term" value="C:nucleolus"/>
    <property type="evidence" value="ECO:0007669"/>
    <property type="project" value="TreeGrafter"/>
</dbReference>
<protein>
    <recommendedName>
        <fullName evidence="6">N-acetyltransferase domain-containing protein</fullName>
    </recommendedName>
</protein>
<dbReference type="EMBL" id="SNRW01000617">
    <property type="protein sequence ID" value="KAA6400126.1"/>
    <property type="molecule type" value="Genomic_DNA"/>
</dbReference>
<evidence type="ECO:0000313" key="5">
    <source>
        <dbReference type="Proteomes" id="UP000324800"/>
    </source>
</evidence>
<dbReference type="InterPro" id="IPR000182">
    <property type="entry name" value="GNAT_dom"/>
</dbReference>
<dbReference type="Gene3D" id="3.40.630.30">
    <property type="match status" value="1"/>
</dbReference>
<feature type="region of interest" description="Disordered" evidence="1">
    <location>
        <begin position="222"/>
        <end position="243"/>
    </location>
</feature>
<dbReference type="GO" id="GO:0030686">
    <property type="term" value="C:90S preribosome"/>
    <property type="evidence" value="ECO:0007669"/>
    <property type="project" value="TreeGrafter"/>
</dbReference>
<feature type="compositionally biased region" description="Acidic residues" evidence="1">
    <location>
        <begin position="495"/>
        <end position="518"/>
    </location>
</feature>
<dbReference type="InterPro" id="IPR032672">
    <property type="entry name" value="TmcA/NAT10/Kre33"/>
</dbReference>
<organism evidence="4 5">
    <name type="scientific">Streblomastix strix</name>
    <dbReference type="NCBI Taxonomy" id="222440"/>
    <lineage>
        <taxon>Eukaryota</taxon>
        <taxon>Metamonada</taxon>
        <taxon>Preaxostyla</taxon>
        <taxon>Oxymonadida</taxon>
        <taxon>Streblomastigidae</taxon>
        <taxon>Streblomastix</taxon>
    </lineage>
</organism>
<dbReference type="PANTHER" id="PTHR10925">
    <property type="entry name" value="N-ACETYLTRANSFERASE 10"/>
    <property type="match status" value="1"/>
</dbReference>
<dbReference type="Pfam" id="PF13725">
    <property type="entry name" value="tRNA_bind_2"/>
    <property type="match status" value="1"/>
</dbReference>
<feature type="domain" description="N-acetyltransferase" evidence="2">
    <location>
        <begin position="4"/>
        <end position="118"/>
    </location>
</feature>
<dbReference type="Pfam" id="PF13718">
    <property type="entry name" value="GNAT_acetyltr_2"/>
    <property type="match status" value="1"/>
</dbReference>
<evidence type="ECO:0000256" key="1">
    <source>
        <dbReference type="SAM" id="MobiDB-lite"/>
    </source>
</evidence>
<dbReference type="InterPro" id="IPR027992">
    <property type="entry name" value="tRNA_bind_dom"/>
</dbReference>
<feature type="region of interest" description="Disordered" evidence="1">
    <location>
        <begin position="490"/>
        <end position="549"/>
    </location>
</feature>